<dbReference type="Gene3D" id="3.40.30.10">
    <property type="entry name" value="Glutaredoxin"/>
    <property type="match status" value="1"/>
</dbReference>
<dbReference type="Proteomes" id="UP001199044">
    <property type="component" value="Unassembled WGS sequence"/>
</dbReference>
<dbReference type="EMBL" id="JAIWIU010000117">
    <property type="protein sequence ID" value="MCA2017704.1"/>
    <property type="molecule type" value="Genomic_DNA"/>
</dbReference>
<dbReference type="InterPro" id="IPR036249">
    <property type="entry name" value="Thioredoxin-like_sf"/>
</dbReference>
<proteinExistence type="inferred from homology"/>
<dbReference type="InterPro" id="IPR003782">
    <property type="entry name" value="SCO1/SenC"/>
</dbReference>
<dbReference type="PANTHER" id="PTHR12151">
    <property type="entry name" value="ELECTRON TRANSPORT PROTIN SCO1/SENC FAMILY MEMBER"/>
    <property type="match status" value="1"/>
</dbReference>
<comment type="similarity">
    <text evidence="1">Belongs to the SCO1/2 family.</text>
</comment>
<gene>
    <name evidence="2" type="ORF">LDJ79_16390</name>
</gene>
<name>A0ABS7YTG6_9VIBR</name>
<organism evidence="2 3">
    <name type="scientific">Vibrio tritonius</name>
    <dbReference type="NCBI Taxonomy" id="1435069"/>
    <lineage>
        <taxon>Bacteria</taxon>
        <taxon>Pseudomonadati</taxon>
        <taxon>Pseudomonadota</taxon>
        <taxon>Gammaproteobacteria</taxon>
        <taxon>Vibrionales</taxon>
        <taxon>Vibrionaceae</taxon>
        <taxon>Vibrio</taxon>
    </lineage>
</organism>
<sequence length="198" mass="22304">MSKFTPITIVLALIMGVAFMAYFTSSDDEQVNTNAQNWQITLFGEDEQPVNIFDLADPRVRIVYFGFTRCPDVCPTSLAMLSAALREVDDSVKMQFRPIFISIDPERDDSKTAATYAHYFHPMIEGLSAPLDKTTLLAQHYEVVFRKAELPNSVLGYTIDHSSYFYFLKPDGTLLEKVPHTNSPEPIVVAINNTATNR</sequence>
<comment type="caution">
    <text evidence="2">The sequence shown here is derived from an EMBL/GenBank/DDBJ whole genome shotgun (WGS) entry which is preliminary data.</text>
</comment>
<evidence type="ECO:0000256" key="1">
    <source>
        <dbReference type="ARBA" id="ARBA00010996"/>
    </source>
</evidence>
<dbReference type="Pfam" id="PF02630">
    <property type="entry name" value="SCO1-SenC"/>
    <property type="match status" value="1"/>
</dbReference>
<evidence type="ECO:0000313" key="2">
    <source>
        <dbReference type="EMBL" id="MCA2017704.1"/>
    </source>
</evidence>
<dbReference type="SUPFAM" id="SSF52833">
    <property type="entry name" value="Thioredoxin-like"/>
    <property type="match status" value="1"/>
</dbReference>
<protein>
    <submittedName>
        <fullName evidence="2">SCO family protein</fullName>
    </submittedName>
</protein>
<keyword evidence="3" id="KW-1185">Reference proteome</keyword>
<accession>A0ABS7YTG6</accession>
<dbReference type="PANTHER" id="PTHR12151:SF25">
    <property type="entry name" value="LINALOOL DEHYDRATASE_ISOMERASE DOMAIN-CONTAINING PROTEIN"/>
    <property type="match status" value="1"/>
</dbReference>
<evidence type="ECO:0000313" key="3">
    <source>
        <dbReference type="Proteomes" id="UP001199044"/>
    </source>
</evidence>
<dbReference type="CDD" id="cd02968">
    <property type="entry name" value="SCO"/>
    <property type="match status" value="1"/>
</dbReference>
<reference evidence="3" key="1">
    <citation type="submission" date="2023-07" db="EMBL/GenBank/DDBJ databases">
        <title>Molecular identification of indigenous halophilic bacteria isolated from red sea cost, biodegradation of synthetic dyes and assessment of degraded metabolite toxicity.</title>
        <authorList>
            <person name="Chaieb K."/>
            <person name="Altayb H.N."/>
        </authorList>
    </citation>
    <scope>NUCLEOTIDE SEQUENCE [LARGE SCALE GENOMIC DNA]</scope>
    <source>
        <strain evidence="3">K20</strain>
    </source>
</reference>
<dbReference type="RefSeq" id="WP_225251357.1">
    <property type="nucleotide sequence ID" value="NZ_JAIWIU010000117.1"/>
</dbReference>